<evidence type="ECO:0000256" key="1">
    <source>
        <dbReference type="ARBA" id="ARBA00004651"/>
    </source>
</evidence>
<keyword evidence="11" id="KW-0325">Glycoprotein</keyword>
<reference evidence="16" key="3">
    <citation type="submission" date="2025-09" db="UniProtKB">
        <authorList>
            <consortium name="Ensembl"/>
        </authorList>
    </citation>
    <scope>IDENTIFICATION</scope>
</reference>
<keyword evidence="12 13" id="KW-0807">Transducer</keyword>
<dbReference type="InterPro" id="IPR017452">
    <property type="entry name" value="GPCR_Rhodpsn_7TM"/>
</dbReference>
<feature type="transmembrane region" description="Helical" evidence="14">
    <location>
        <begin position="236"/>
        <end position="258"/>
    </location>
</feature>
<reference evidence="16 17" key="1">
    <citation type="journal article" date="2019" name="Proc. Natl. Acad. Sci. U.S.A.">
        <title>Regulatory changes in pterin and carotenoid genes underlie balanced color polymorphisms in the wall lizard.</title>
        <authorList>
            <person name="Andrade P."/>
            <person name="Pinho C."/>
            <person name="Perez I de Lanuza G."/>
            <person name="Afonso S."/>
            <person name="Brejcha J."/>
            <person name="Rubin C.J."/>
            <person name="Wallerman O."/>
            <person name="Pereira P."/>
            <person name="Sabatino S.J."/>
            <person name="Bellati A."/>
            <person name="Pellitteri-Rosa D."/>
            <person name="Bosakova Z."/>
            <person name="Bunikis I."/>
            <person name="Carretero M.A."/>
            <person name="Feiner N."/>
            <person name="Marsik P."/>
            <person name="Pauperio F."/>
            <person name="Salvi D."/>
            <person name="Soler L."/>
            <person name="While G.M."/>
            <person name="Uller T."/>
            <person name="Font E."/>
            <person name="Andersson L."/>
            <person name="Carneiro M."/>
        </authorList>
    </citation>
    <scope>NUCLEOTIDE SEQUENCE</scope>
</reference>
<dbReference type="SUPFAM" id="SSF81321">
    <property type="entry name" value="Family A G protein-coupled receptor-like"/>
    <property type="match status" value="1"/>
</dbReference>
<dbReference type="Gene3D" id="1.20.1070.10">
    <property type="entry name" value="Rhodopsin 7-helix transmembrane proteins"/>
    <property type="match status" value="1"/>
</dbReference>
<keyword evidence="5 14" id="KW-0552">Olfaction</keyword>
<dbReference type="InterPro" id="IPR000725">
    <property type="entry name" value="Olfact_rcpt"/>
</dbReference>
<feature type="transmembrane region" description="Helical" evidence="14">
    <location>
        <begin position="100"/>
        <end position="118"/>
    </location>
</feature>
<evidence type="ECO:0000256" key="4">
    <source>
        <dbReference type="ARBA" id="ARBA00022692"/>
    </source>
</evidence>
<dbReference type="PROSITE" id="PS50262">
    <property type="entry name" value="G_PROTEIN_RECEP_F1_2"/>
    <property type="match status" value="1"/>
</dbReference>
<evidence type="ECO:0000256" key="3">
    <source>
        <dbReference type="ARBA" id="ARBA00022606"/>
    </source>
</evidence>
<dbReference type="AlphaFoldDB" id="A0A670HR65"/>
<protein>
    <recommendedName>
        <fullName evidence="14">Olfactory receptor</fullName>
    </recommendedName>
</protein>
<dbReference type="GO" id="GO:0004930">
    <property type="term" value="F:G protein-coupled receptor activity"/>
    <property type="evidence" value="ECO:0007669"/>
    <property type="project" value="UniProtKB-KW"/>
</dbReference>
<dbReference type="PROSITE" id="PS00237">
    <property type="entry name" value="G_PROTEIN_RECEP_F1_1"/>
    <property type="match status" value="1"/>
</dbReference>
<dbReference type="GO" id="GO:0004984">
    <property type="term" value="F:olfactory receptor activity"/>
    <property type="evidence" value="ECO:0007669"/>
    <property type="project" value="InterPro"/>
</dbReference>
<evidence type="ECO:0000256" key="11">
    <source>
        <dbReference type="ARBA" id="ARBA00023180"/>
    </source>
</evidence>
<evidence type="ECO:0000256" key="5">
    <source>
        <dbReference type="ARBA" id="ARBA00022725"/>
    </source>
</evidence>
<dbReference type="GeneTree" id="ENSGT01140000282520"/>
<dbReference type="Proteomes" id="UP000472272">
    <property type="component" value="Chromosome 1"/>
</dbReference>
<feature type="transmembrane region" description="Helical" evidence="14">
    <location>
        <begin position="270"/>
        <end position="290"/>
    </location>
</feature>
<sequence length="311" mass="34656">MLNNTSAPEFILLGFSGFQEFRILLFFSFLVVYLFILLGNALIILLSNMDVALHVPMYFFLSNFSFLEMCYTSVTVPRLLGDFLTGPQAISLQACITQMYFFFSLGTTEFFLLAIMAYDRYLAICQPLQYPVLMNSSVCACLACSCWLGGFLTPFLPIAFISQLPFNGSNQINHFFCDTSPLINLSTGDTFMADTMVFLVSAVIVLVSFLLTLTSYALIVSTILDLPSASGRHKTFSTCASHLTVVTIFYSTVIFMYLCPHSGQTSELEKVVSVFYTVITPVLNPIIYTLRNKDVKKALGKVLSRTKQLAT</sequence>
<evidence type="ECO:0000256" key="14">
    <source>
        <dbReference type="RuleBase" id="RU363047"/>
    </source>
</evidence>
<evidence type="ECO:0000313" key="16">
    <source>
        <dbReference type="Ensembl" id="ENSPMRP00000001572.1"/>
    </source>
</evidence>
<evidence type="ECO:0000256" key="12">
    <source>
        <dbReference type="ARBA" id="ARBA00023224"/>
    </source>
</evidence>
<feature type="transmembrane region" description="Helical" evidence="14">
    <location>
        <begin position="58"/>
        <end position="80"/>
    </location>
</feature>
<dbReference type="OMA" id="HSDQTFE"/>
<evidence type="ECO:0000256" key="9">
    <source>
        <dbReference type="ARBA" id="ARBA00023157"/>
    </source>
</evidence>
<keyword evidence="8 14" id="KW-0472">Membrane</keyword>
<keyword evidence="4 13" id="KW-0812">Transmembrane</keyword>
<dbReference type="PANTHER" id="PTHR24242">
    <property type="entry name" value="G-PROTEIN COUPLED RECEPTOR"/>
    <property type="match status" value="1"/>
</dbReference>
<dbReference type="Ensembl" id="ENSPMRT00000001673.1">
    <property type="protein sequence ID" value="ENSPMRP00000001572.1"/>
    <property type="gene ID" value="ENSPMRG00000001174.1"/>
</dbReference>
<evidence type="ECO:0000313" key="17">
    <source>
        <dbReference type="Proteomes" id="UP000472272"/>
    </source>
</evidence>
<feature type="domain" description="G-protein coupled receptors family 1 profile" evidence="15">
    <location>
        <begin position="39"/>
        <end position="288"/>
    </location>
</feature>
<evidence type="ECO:0000259" key="15">
    <source>
        <dbReference type="PROSITE" id="PS50262"/>
    </source>
</evidence>
<comment type="subcellular location">
    <subcellularLocation>
        <location evidence="1 14">Cell membrane</location>
        <topology evidence="1 14">Multi-pass membrane protein</topology>
    </subcellularLocation>
</comment>
<dbReference type="CDD" id="cd13954">
    <property type="entry name" value="7tmA_OR"/>
    <property type="match status" value="1"/>
</dbReference>
<dbReference type="InterPro" id="IPR000276">
    <property type="entry name" value="GPCR_Rhodpsn"/>
</dbReference>
<evidence type="ECO:0000256" key="6">
    <source>
        <dbReference type="ARBA" id="ARBA00022989"/>
    </source>
</evidence>
<dbReference type="InterPro" id="IPR050939">
    <property type="entry name" value="Olfactory_GPCR1"/>
</dbReference>
<feature type="transmembrane region" description="Helical" evidence="14">
    <location>
        <begin position="196"/>
        <end position="224"/>
    </location>
</feature>
<feature type="transmembrane region" description="Helical" evidence="14">
    <location>
        <begin position="23"/>
        <end position="46"/>
    </location>
</feature>
<name>A0A670HR65_PODMU</name>
<dbReference type="PANTHER" id="PTHR24242:SF415">
    <property type="entry name" value="OLFACTORY RECEPTOR"/>
    <property type="match status" value="1"/>
</dbReference>
<comment type="similarity">
    <text evidence="13">Belongs to the G-protein coupled receptor 1 family.</text>
</comment>
<keyword evidence="7 13" id="KW-0297">G-protein coupled receptor</keyword>
<keyword evidence="3 14" id="KW-0716">Sensory transduction</keyword>
<dbReference type="PRINTS" id="PR00237">
    <property type="entry name" value="GPCRRHODOPSN"/>
</dbReference>
<keyword evidence="10 13" id="KW-0675">Receptor</keyword>
<evidence type="ECO:0000256" key="7">
    <source>
        <dbReference type="ARBA" id="ARBA00023040"/>
    </source>
</evidence>
<keyword evidence="17" id="KW-1185">Reference proteome</keyword>
<dbReference type="Pfam" id="PF13853">
    <property type="entry name" value="7tm_4"/>
    <property type="match status" value="1"/>
</dbReference>
<organism evidence="16 17">
    <name type="scientific">Podarcis muralis</name>
    <name type="common">Wall lizard</name>
    <name type="synonym">Lacerta muralis</name>
    <dbReference type="NCBI Taxonomy" id="64176"/>
    <lineage>
        <taxon>Eukaryota</taxon>
        <taxon>Metazoa</taxon>
        <taxon>Chordata</taxon>
        <taxon>Craniata</taxon>
        <taxon>Vertebrata</taxon>
        <taxon>Euteleostomi</taxon>
        <taxon>Lepidosauria</taxon>
        <taxon>Squamata</taxon>
        <taxon>Bifurcata</taxon>
        <taxon>Unidentata</taxon>
        <taxon>Episquamata</taxon>
        <taxon>Laterata</taxon>
        <taxon>Lacertibaenia</taxon>
        <taxon>Lacertidae</taxon>
        <taxon>Podarcis</taxon>
    </lineage>
</organism>
<accession>A0A670HR65</accession>
<reference evidence="16" key="2">
    <citation type="submission" date="2025-08" db="UniProtKB">
        <authorList>
            <consortium name="Ensembl"/>
        </authorList>
    </citation>
    <scope>IDENTIFICATION</scope>
</reference>
<dbReference type="PRINTS" id="PR00245">
    <property type="entry name" value="OLFACTORYR"/>
</dbReference>
<keyword evidence="6 14" id="KW-1133">Transmembrane helix</keyword>
<evidence type="ECO:0000256" key="13">
    <source>
        <dbReference type="RuleBase" id="RU000688"/>
    </source>
</evidence>
<evidence type="ECO:0000256" key="2">
    <source>
        <dbReference type="ARBA" id="ARBA00022475"/>
    </source>
</evidence>
<feature type="transmembrane region" description="Helical" evidence="14">
    <location>
        <begin position="138"/>
        <end position="161"/>
    </location>
</feature>
<keyword evidence="9" id="KW-1015">Disulfide bond</keyword>
<proteinExistence type="inferred from homology"/>
<evidence type="ECO:0000256" key="8">
    <source>
        <dbReference type="ARBA" id="ARBA00023136"/>
    </source>
</evidence>
<keyword evidence="2 14" id="KW-1003">Cell membrane</keyword>
<evidence type="ECO:0000256" key="10">
    <source>
        <dbReference type="ARBA" id="ARBA00023170"/>
    </source>
</evidence>
<dbReference type="FunFam" id="1.20.1070.10:FF:000001">
    <property type="entry name" value="Olfactory receptor"/>
    <property type="match status" value="1"/>
</dbReference>
<dbReference type="GO" id="GO:0005886">
    <property type="term" value="C:plasma membrane"/>
    <property type="evidence" value="ECO:0007669"/>
    <property type="project" value="UniProtKB-SubCell"/>
</dbReference>